<keyword evidence="7" id="KW-0449">Lipoprotein</keyword>
<feature type="domain" description="NlpC/P60" evidence="6">
    <location>
        <begin position="64"/>
        <end position="185"/>
    </location>
</feature>
<comment type="similarity">
    <text evidence="1">Belongs to the peptidase C40 family.</text>
</comment>
<evidence type="ECO:0000313" key="7">
    <source>
        <dbReference type="EMBL" id="GGO75612.1"/>
    </source>
</evidence>
<evidence type="ECO:0000256" key="5">
    <source>
        <dbReference type="ARBA" id="ARBA00022807"/>
    </source>
</evidence>
<proteinExistence type="inferred from homology"/>
<dbReference type="GO" id="GO:0008234">
    <property type="term" value="F:cysteine-type peptidase activity"/>
    <property type="evidence" value="ECO:0007669"/>
    <property type="project" value="UniProtKB-KW"/>
</dbReference>
<dbReference type="InterPro" id="IPR052062">
    <property type="entry name" value="Murein_DD/LD_carboxypeptidase"/>
</dbReference>
<dbReference type="SUPFAM" id="SSF54001">
    <property type="entry name" value="Cysteine proteinases"/>
    <property type="match status" value="1"/>
</dbReference>
<keyword evidence="8" id="KW-1185">Reference proteome</keyword>
<dbReference type="AlphaFoldDB" id="A0A917Z6S9"/>
<dbReference type="Pfam" id="PF00877">
    <property type="entry name" value="NLPC_P60"/>
    <property type="match status" value="1"/>
</dbReference>
<evidence type="ECO:0000256" key="3">
    <source>
        <dbReference type="ARBA" id="ARBA00022729"/>
    </source>
</evidence>
<evidence type="ECO:0000256" key="2">
    <source>
        <dbReference type="ARBA" id="ARBA00022670"/>
    </source>
</evidence>
<dbReference type="RefSeq" id="WP_188857276.1">
    <property type="nucleotide sequence ID" value="NZ_BMLT01000001.1"/>
</dbReference>
<evidence type="ECO:0000256" key="4">
    <source>
        <dbReference type="ARBA" id="ARBA00022801"/>
    </source>
</evidence>
<keyword evidence="4" id="KW-0378">Hydrolase</keyword>
<dbReference type="Gene3D" id="3.90.1720.10">
    <property type="entry name" value="endopeptidase domain like (from Nostoc punctiforme)"/>
    <property type="match status" value="1"/>
</dbReference>
<dbReference type="PANTHER" id="PTHR47360">
    <property type="entry name" value="MUREIN DD-ENDOPEPTIDASE MEPS/MUREIN LD-CARBOXYPEPTIDASE"/>
    <property type="match status" value="1"/>
</dbReference>
<gene>
    <name evidence="7" type="ORF">GCM10011348_00820</name>
</gene>
<dbReference type="GO" id="GO:0006508">
    <property type="term" value="P:proteolysis"/>
    <property type="evidence" value="ECO:0007669"/>
    <property type="project" value="UniProtKB-KW"/>
</dbReference>
<dbReference type="EMBL" id="BMLT01000001">
    <property type="protein sequence ID" value="GGO75612.1"/>
    <property type="molecule type" value="Genomic_DNA"/>
</dbReference>
<keyword evidence="2" id="KW-0645">Protease</keyword>
<name>A0A917Z6S9_9GAMM</name>
<reference evidence="7 8" key="1">
    <citation type="journal article" date="2014" name="Int. J. Syst. Evol. Microbiol.">
        <title>Complete genome sequence of Corynebacterium casei LMG S-19264T (=DSM 44701T), isolated from a smear-ripened cheese.</title>
        <authorList>
            <consortium name="US DOE Joint Genome Institute (JGI-PGF)"/>
            <person name="Walter F."/>
            <person name="Albersmeier A."/>
            <person name="Kalinowski J."/>
            <person name="Ruckert C."/>
        </authorList>
    </citation>
    <scope>NUCLEOTIDE SEQUENCE [LARGE SCALE GENOMIC DNA]</scope>
    <source>
        <strain evidence="7 8">CGMCC 1.7286</strain>
    </source>
</reference>
<protein>
    <submittedName>
        <fullName evidence="7">Lipoprotein NlpC</fullName>
    </submittedName>
</protein>
<dbReference type="PROSITE" id="PS51935">
    <property type="entry name" value="NLPC_P60"/>
    <property type="match status" value="1"/>
</dbReference>
<dbReference type="Proteomes" id="UP000599578">
    <property type="component" value="Unassembled WGS sequence"/>
</dbReference>
<evidence type="ECO:0000259" key="6">
    <source>
        <dbReference type="PROSITE" id="PS51935"/>
    </source>
</evidence>
<organism evidence="7 8">
    <name type="scientific">Marinobacterium nitratireducens</name>
    <dbReference type="NCBI Taxonomy" id="518897"/>
    <lineage>
        <taxon>Bacteria</taxon>
        <taxon>Pseudomonadati</taxon>
        <taxon>Pseudomonadota</taxon>
        <taxon>Gammaproteobacteria</taxon>
        <taxon>Oceanospirillales</taxon>
        <taxon>Oceanospirillaceae</taxon>
        <taxon>Marinobacterium</taxon>
    </lineage>
</organism>
<accession>A0A917Z6S9</accession>
<keyword evidence="5" id="KW-0788">Thiol protease</keyword>
<sequence length="187" mass="20654">MLSNDDKAATAATQPSSQPGYRWRALVPVALAALLLQGCAGKAPSPADTTSARPVAVKQQNVGNNIISRLYAQHESWRGTPYRLGGESRSGIDCSALIQLTFRDQFDLELPRTTADLVKIGAPVPKKELAAGDLVFFRTGRRTRHAGIYIEDGRFLHASSRKGVIISRLDNPYWSRHYWTARRPDPQ</sequence>
<dbReference type="InterPro" id="IPR038765">
    <property type="entry name" value="Papain-like_cys_pep_sf"/>
</dbReference>
<evidence type="ECO:0000313" key="8">
    <source>
        <dbReference type="Proteomes" id="UP000599578"/>
    </source>
</evidence>
<evidence type="ECO:0000256" key="1">
    <source>
        <dbReference type="ARBA" id="ARBA00007074"/>
    </source>
</evidence>
<comment type="caution">
    <text evidence="7">The sequence shown here is derived from an EMBL/GenBank/DDBJ whole genome shotgun (WGS) entry which is preliminary data.</text>
</comment>
<dbReference type="InterPro" id="IPR000064">
    <property type="entry name" value="NLP_P60_dom"/>
</dbReference>
<keyword evidence="3" id="KW-0732">Signal</keyword>
<dbReference type="PANTHER" id="PTHR47360:SF1">
    <property type="entry name" value="ENDOPEPTIDASE NLPC-RELATED"/>
    <property type="match status" value="1"/>
</dbReference>